<reference evidence="2 3" key="1">
    <citation type="submission" date="2017-11" db="EMBL/GenBank/DDBJ databases">
        <title>De-novo sequencing of pomegranate (Punica granatum L.) genome.</title>
        <authorList>
            <person name="Akparov Z."/>
            <person name="Amiraslanov A."/>
            <person name="Hajiyeva S."/>
            <person name="Abbasov M."/>
            <person name="Kaur K."/>
            <person name="Hamwieh A."/>
            <person name="Solovyev V."/>
            <person name="Salamov A."/>
            <person name="Braich B."/>
            <person name="Kosarev P."/>
            <person name="Mahmoud A."/>
            <person name="Hajiyev E."/>
            <person name="Babayeva S."/>
            <person name="Izzatullayeva V."/>
            <person name="Mammadov A."/>
            <person name="Mammadov A."/>
            <person name="Sharifova S."/>
            <person name="Ojaghi J."/>
            <person name="Eynullazada K."/>
            <person name="Bayramov B."/>
            <person name="Abdulazimova A."/>
            <person name="Shahmuradov I."/>
        </authorList>
    </citation>
    <scope>NUCLEOTIDE SEQUENCE [LARGE SCALE GENOMIC DNA]</scope>
    <source>
        <strain evidence="3">cv. AG2017</strain>
        <tissue evidence="2">Leaf</tissue>
    </source>
</reference>
<keyword evidence="3" id="KW-1185">Reference proteome</keyword>
<evidence type="ECO:0000313" key="3">
    <source>
        <dbReference type="Proteomes" id="UP000233551"/>
    </source>
</evidence>
<proteinExistence type="predicted"/>
<sequence>MTSESCPPSRVDHSRSSPLYSEARCDPRLSIPATNLARQPQFSPSSATNHHRFHLPLRQGELRSEGRPTSPNAANPQQPHLLCAPFTTALPFALPRQPEHSSSLAQQLLTPCVQHDYADPNFISSGLAYVRTDRTAWDCPPSRGTLDRHA</sequence>
<protein>
    <submittedName>
        <fullName evidence="2">Uncharacterized protein</fullName>
    </submittedName>
</protein>
<accession>A0A2I0JRT2</accession>
<evidence type="ECO:0000313" key="2">
    <source>
        <dbReference type="EMBL" id="PKI58992.1"/>
    </source>
</evidence>
<comment type="caution">
    <text evidence="2">The sequence shown here is derived from an EMBL/GenBank/DDBJ whole genome shotgun (WGS) entry which is preliminary data.</text>
</comment>
<feature type="compositionally biased region" description="Polar residues" evidence="1">
    <location>
        <begin position="67"/>
        <end position="78"/>
    </location>
</feature>
<feature type="region of interest" description="Disordered" evidence="1">
    <location>
        <begin position="1"/>
        <end position="80"/>
    </location>
</feature>
<dbReference type="AlphaFoldDB" id="A0A2I0JRT2"/>
<evidence type="ECO:0000256" key="1">
    <source>
        <dbReference type="SAM" id="MobiDB-lite"/>
    </source>
</evidence>
<feature type="compositionally biased region" description="Polar residues" evidence="1">
    <location>
        <begin position="32"/>
        <end position="48"/>
    </location>
</feature>
<organism evidence="2 3">
    <name type="scientific">Punica granatum</name>
    <name type="common">Pomegranate</name>
    <dbReference type="NCBI Taxonomy" id="22663"/>
    <lineage>
        <taxon>Eukaryota</taxon>
        <taxon>Viridiplantae</taxon>
        <taxon>Streptophyta</taxon>
        <taxon>Embryophyta</taxon>
        <taxon>Tracheophyta</taxon>
        <taxon>Spermatophyta</taxon>
        <taxon>Magnoliopsida</taxon>
        <taxon>eudicotyledons</taxon>
        <taxon>Gunneridae</taxon>
        <taxon>Pentapetalae</taxon>
        <taxon>rosids</taxon>
        <taxon>malvids</taxon>
        <taxon>Myrtales</taxon>
        <taxon>Lythraceae</taxon>
        <taxon>Punica</taxon>
    </lineage>
</organism>
<gene>
    <name evidence="2" type="ORF">CRG98_020637</name>
</gene>
<dbReference type="Proteomes" id="UP000233551">
    <property type="component" value="Unassembled WGS sequence"/>
</dbReference>
<dbReference type="EMBL" id="PGOL01001333">
    <property type="protein sequence ID" value="PKI58992.1"/>
    <property type="molecule type" value="Genomic_DNA"/>
</dbReference>
<name>A0A2I0JRT2_PUNGR</name>